<gene>
    <name evidence="1" type="ORF">SO802_004912</name>
</gene>
<name>A0AAW2DJT2_9ROSI</name>
<evidence type="ECO:0008006" key="3">
    <source>
        <dbReference type="Google" id="ProtNLM"/>
    </source>
</evidence>
<reference evidence="1 2" key="1">
    <citation type="submission" date="2024-01" db="EMBL/GenBank/DDBJ databases">
        <title>A telomere-to-telomere, gap-free genome of sweet tea (Lithocarpus litseifolius).</title>
        <authorList>
            <person name="Zhou J."/>
        </authorList>
    </citation>
    <scope>NUCLEOTIDE SEQUENCE [LARGE SCALE GENOMIC DNA]</scope>
    <source>
        <strain evidence="1">Zhou-2022a</strain>
        <tissue evidence="1">Leaf</tissue>
    </source>
</reference>
<evidence type="ECO:0000313" key="1">
    <source>
        <dbReference type="EMBL" id="KAL0009804.1"/>
    </source>
</evidence>
<keyword evidence="2" id="KW-1185">Reference proteome</keyword>
<dbReference type="AlphaFoldDB" id="A0AAW2DJT2"/>
<proteinExistence type="predicted"/>
<protein>
    <recommendedName>
        <fullName evidence="3">Reverse transcriptase zinc-binding domain-containing protein</fullName>
    </recommendedName>
</protein>
<organism evidence="1 2">
    <name type="scientific">Lithocarpus litseifolius</name>
    <dbReference type="NCBI Taxonomy" id="425828"/>
    <lineage>
        <taxon>Eukaryota</taxon>
        <taxon>Viridiplantae</taxon>
        <taxon>Streptophyta</taxon>
        <taxon>Embryophyta</taxon>
        <taxon>Tracheophyta</taxon>
        <taxon>Spermatophyta</taxon>
        <taxon>Magnoliopsida</taxon>
        <taxon>eudicotyledons</taxon>
        <taxon>Gunneridae</taxon>
        <taxon>Pentapetalae</taxon>
        <taxon>rosids</taxon>
        <taxon>fabids</taxon>
        <taxon>Fagales</taxon>
        <taxon>Fagaceae</taxon>
        <taxon>Lithocarpus</taxon>
    </lineage>
</organism>
<comment type="caution">
    <text evidence="1">The sequence shown here is derived from an EMBL/GenBank/DDBJ whole genome shotgun (WGS) entry which is preliminary data.</text>
</comment>
<accession>A0AAW2DJT2</accession>
<sequence length="178" mass="20035">MKWIIGDGHNIKIWEDHWIPGGKLDSRIAGSLMRNEENTRVSSLRVAQTWDLTSLHVPLPPQIEKLIHGILVARIARLSNTFVWPHNNGMCSVSWASHFIYQQQQQVPLDKQGNGTWDLSKRLLRSKPCLPEEGTGSHSRTFFFCRRMTGLRGVLSGTDSNAAILAVLALVWSATKIL</sequence>
<dbReference type="Proteomes" id="UP001459277">
    <property type="component" value="Unassembled WGS sequence"/>
</dbReference>
<evidence type="ECO:0000313" key="2">
    <source>
        <dbReference type="Proteomes" id="UP001459277"/>
    </source>
</evidence>
<dbReference type="EMBL" id="JAZDWU010000002">
    <property type="protein sequence ID" value="KAL0009804.1"/>
    <property type="molecule type" value="Genomic_DNA"/>
</dbReference>